<feature type="transmembrane region" description="Helical" evidence="7">
    <location>
        <begin position="409"/>
        <end position="427"/>
    </location>
</feature>
<dbReference type="InterPro" id="IPR004841">
    <property type="entry name" value="AA-permease/SLC12A_dom"/>
</dbReference>
<feature type="transmembrane region" description="Helical" evidence="7">
    <location>
        <begin position="250"/>
        <end position="268"/>
    </location>
</feature>
<feature type="transmembrane region" description="Helical" evidence="7">
    <location>
        <begin position="51"/>
        <end position="71"/>
    </location>
</feature>
<gene>
    <name evidence="9" type="ORF">K8F61_00505</name>
</gene>
<dbReference type="PANTHER" id="PTHR43495">
    <property type="entry name" value="GABA PERMEASE"/>
    <property type="match status" value="1"/>
</dbReference>
<dbReference type="PANTHER" id="PTHR43495:SF5">
    <property type="entry name" value="GAMMA-AMINOBUTYRIC ACID PERMEASE"/>
    <property type="match status" value="1"/>
</dbReference>
<dbReference type="EMBL" id="CP082781">
    <property type="protein sequence ID" value="UGS26755.1"/>
    <property type="molecule type" value="Genomic_DNA"/>
</dbReference>
<evidence type="ECO:0000256" key="7">
    <source>
        <dbReference type="SAM" id="Phobius"/>
    </source>
</evidence>
<evidence type="ECO:0000259" key="8">
    <source>
        <dbReference type="Pfam" id="PF00324"/>
    </source>
</evidence>
<evidence type="ECO:0000313" key="9">
    <source>
        <dbReference type="EMBL" id="UGS26755.1"/>
    </source>
</evidence>
<proteinExistence type="predicted"/>
<name>A0ABY3RTZ8_9MICO</name>
<keyword evidence="3 7" id="KW-0812">Transmembrane</keyword>
<feature type="transmembrane region" description="Helical" evidence="7">
    <location>
        <begin position="161"/>
        <end position="183"/>
    </location>
</feature>
<accession>A0ABY3RTZ8</accession>
<feature type="transmembrane region" description="Helical" evidence="7">
    <location>
        <begin position="203"/>
        <end position="229"/>
    </location>
</feature>
<evidence type="ECO:0000256" key="6">
    <source>
        <dbReference type="ARBA" id="ARBA00023136"/>
    </source>
</evidence>
<feature type="transmembrane region" description="Helical" evidence="7">
    <location>
        <begin position="340"/>
        <end position="360"/>
    </location>
</feature>
<dbReference type="Proteomes" id="UP001199642">
    <property type="component" value="Chromosome"/>
</dbReference>
<feature type="transmembrane region" description="Helical" evidence="7">
    <location>
        <begin position="366"/>
        <end position="389"/>
    </location>
</feature>
<keyword evidence="4" id="KW-0029">Amino-acid transport</keyword>
<dbReference type="PROSITE" id="PS00218">
    <property type="entry name" value="AMINO_ACID_PERMEASE_1"/>
    <property type="match status" value="1"/>
</dbReference>
<evidence type="ECO:0000256" key="1">
    <source>
        <dbReference type="ARBA" id="ARBA00004141"/>
    </source>
</evidence>
<dbReference type="PIRSF" id="PIRSF006060">
    <property type="entry name" value="AA_transporter"/>
    <property type="match status" value="1"/>
</dbReference>
<evidence type="ECO:0000256" key="5">
    <source>
        <dbReference type="ARBA" id="ARBA00022989"/>
    </source>
</evidence>
<dbReference type="RefSeq" id="WP_231820343.1">
    <property type="nucleotide sequence ID" value="NZ_CP082781.1"/>
</dbReference>
<feature type="domain" description="Amino acid permease/ SLC12A" evidence="8">
    <location>
        <begin position="24"/>
        <end position="432"/>
    </location>
</feature>
<organism evidence="9 10">
    <name type="scientific">Microbacterium resistens</name>
    <dbReference type="NCBI Taxonomy" id="156977"/>
    <lineage>
        <taxon>Bacteria</taxon>
        <taxon>Bacillati</taxon>
        <taxon>Actinomycetota</taxon>
        <taxon>Actinomycetes</taxon>
        <taxon>Micrococcales</taxon>
        <taxon>Microbacteriaceae</taxon>
        <taxon>Microbacterium</taxon>
    </lineage>
</organism>
<dbReference type="Gene3D" id="1.20.1740.10">
    <property type="entry name" value="Amino acid/polyamine transporter I"/>
    <property type="match status" value="1"/>
</dbReference>
<keyword evidence="10" id="KW-1185">Reference proteome</keyword>
<protein>
    <submittedName>
        <fullName evidence="9">Amino acid permease</fullName>
    </submittedName>
</protein>
<evidence type="ECO:0000256" key="2">
    <source>
        <dbReference type="ARBA" id="ARBA00022448"/>
    </source>
</evidence>
<feature type="transmembrane region" description="Helical" evidence="7">
    <location>
        <begin position="101"/>
        <end position="125"/>
    </location>
</feature>
<feature type="transmembrane region" description="Helical" evidence="7">
    <location>
        <begin position="288"/>
        <end position="309"/>
    </location>
</feature>
<comment type="subcellular location">
    <subcellularLocation>
        <location evidence="1">Membrane</location>
        <topology evidence="1">Multi-pass membrane protein</topology>
    </subcellularLocation>
</comment>
<feature type="transmembrane region" description="Helical" evidence="7">
    <location>
        <begin position="433"/>
        <end position="452"/>
    </location>
</feature>
<keyword evidence="5 7" id="KW-1133">Transmembrane helix</keyword>
<reference evidence="9 10" key="1">
    <citation type="submission" date="2023-01" db="EMBL/GenBank/DDBJ databases">
        <title>Characterization of estradiol degrading bacteria Microbacterium sp. MZT7 and reveal degrading genes through genome analysis.</title>
        <authorList>
            <person name="Hao P."/>
            <person name="Gao Y."/>
        </authorList>
    </citation>
    <scope>NUCLEOTIDE SEQUENCE [LARGE SCALE GENOMIC DNA]</scope>
    <source>
        <strain evidence="9 10">MZT7</strain>
    </source>
</reference>
<keyword evidence="2" id="KW-0813">Transport</keyword>
<sequence length="469" mass="48542">MSAEVPVVTTTTRGLQPGLTRRQISMMGLGGAIGAGLFVGSGQAIGIAGPAVLISYFVGGAIVVLVMAMLAEMVAARPSSGAFSSYAQRALGRSAGSAVGWLYWIQLIVVIAAEATGAAGIVAGWVPGVPAWVWVLVFVAALTAVNLFGVRNYGRFEFWFAAVKVIAIIAFLVVGVCAILGLIPGVPATGIGNLVAHGGFAPAGVAGVAAALLIVVFAFGGTEVVAIAAAESDDPARNIRRIVREVMVRILVFYLGSIFVIVTVLPWNDPAVKEGPFSAVLATIRVPGVDLVMSVIVVVALLSAMNANIYGASRMAFSLGERGLAPQVVTRTSAAGVPRVAVLASVAFGFVTVGLNWAFPDVVLPALLNVVGSTLLVIWISTAVAQIVLRRRADRAGEDMPVRMWGFPWLSWLCLALLVGVIVLAMTDAAARTQLLLTLGLTVALLVIARLTRGISRPGVLRETDADGA</sequence>
<dbReference type="InterPro" id="IPR004840">
    <property type="entry name" value="Amino_acid_permease_CS"/>
</dbReference>
<dbReference type="Pfam" id="PF00324">
    <property type="entry name" value="AA_permease"/>
    <property type="match status" value="1"/>
</dbReference>
<feature type="transmembrane region" description="Helical" evidence="7">
    <location>
        <begin position="24"/>
        <end position="45"/>
    </location>
</feature>
<evidence type="ECO:0000256" key="3">
    <source>
        <dbReference type="ARBA" id="ARBA00022692"/>
    </source>
</evidence>
<evidence type="ECO:0000313" key="10">
    <source>
        <dbReference type="Proteomes" id="UP001199642"/>
    </source>
</evidence>
<evidence type="ECO:0000256" key="4">
    <source>
        <dbReference type="ARBA" id="ARBA00022970"/>
    </source>
</evidence>
<keyword evidence="6 7" id="KW-0472">Membrane</keyword>
<feature type="transmembrane region" description="Helical" evidence="7">
    <location>
        <begin position="131"/>
        <end position="149"/>
    </location>
</feature>